<feature type="domain" description="FAD dependent oxidoreductase" evidence="5">
    <location>
        <begin position="4"/>
        <end position="351"/>
    </location>
</feature>
<dbReference type="GO" id="GO:0016491">
    <property type="term" value="F:oxidoreductase activity"/>
    <property type="evidence" value="ECO:0007669"/>
    <property type="project" value="UniProtKB-KW"/>
</dbReference>
<dbReference type="PANTHER" id="PTHR13847">
    <property type="entry name" value="SARCOSINE DEHYDROGENASE-RELATED"/>
    <property type="match status" value="1"/>
</dbReference>
<evidence type="ECO:0000256" key="3">
    <source>
        <dbReference type="ARBA" id="ARBA00022630"/>
    </source>
</evidence>
<keyword evidence="4" id="KW-0560">Oxidoreductase</keyword>
<dbReference type="InterPro" id="IPR036188">
    <property type="entry name" value="FAD/NAD-bd_sf"/>
</dbReference>
<dbReference type="RefSeq" id="WP_188379026.1">
    <property type="nucleotide sequence ID" value="NZ_BMEL01000005.1"/>
</dbReference>
<organism evidence="6 7">
    <name type="scientific">Halobacillus andaensis</name>
    <dbReference type="NCBI Taxonomy" id="1176239"/>
    <lineage>
        <taxon>Bacteria</taxon>
        <taxon>Bacillati</taxon>
        <taxon>Bacillota</taxon>
        <taxon>Bacilli</taxon>
        <taxon>Bacillales</taxon>
        <taxon>Bacillaceae</taxon>
        <taxon>Halobacillus</taxon>
    </lineage>
</organism>
<comment type="cofactor">
    <cofactor evidence="1">
        <name>FAD</name>
        <dbReference type="ChEBI" id="CHEBI:57692"/>
    </cofactor>
</comment>
<sequence length="373" mass="40775">MKSYIVIGSGILGASTAYYLTKSGAQVTVVDRKDTGQATDAAAGIICPWLSQRKNKAWYELAKGGARYYPDLINELESDGEKETGYKRVGALRLHTEAEKLDEMMERALERREAAPEMGEIKRLSPEETQAMFPPLDESYGSIFISGAAKVDGRALRDALIRASTRRGVQFIQTDADLKVEGSRIVGVDTAKGPIYGDEVIVTAGAWAKELVLPLGEEFLVHPQKAQIVHLELPETETTDWPVVMPPTNKYLLTFDHGRVVVGATHETKEKFDSRVTAGGLHEIFHKVLGVAPGLAKGTFVETRVGFRPFTPNSLPVYGPLRNYEGLYLANGLGASGLTSGPYIGAELARMVLGETTELEPEHYRIDLALAKK</sequence>
<dbReference type="SUPFAM" id="SSF54373">
    <property type="entry name" value="FAD-linked reductases, C-terminal domain"/>
    <property type="match status" value="1"/>
</dbReference>
<evidence type="ECO:0000259" key="5">
    <source>
        <dbReference type="Pfam" id="PF01266"/>
    </source>
</evidence>
<dbReference type="PANTHER" id="PTHR13847:SF286">
    <property type="entry name" value="D-AMINO ACID DEHYDROGENASE"/>
    <property type="match status" value="1"/>
</dbReference>
<dbReference type="EMBL" id="BMEL01000005">
    <property type="protein sequence ID" value="GGF34545.1"/>
    <property type="molecule type" value="Genomic_DNA"/>
</dbReference>
<keyword evidence="7" id="KW-1185">Reference proteome</keyword>
<keyword evidence="3" id="KW-0285">Flavoprotein</keyword>
<dbReference type="InterPro" id="IPR006076">
    <property type="entry name" value="FAD-dep_OxRdtase"/>
</dbReference>
<dbReference type="SUPFAM" id="SSF51905">
    <property type="entry name" value="FAD/NAD(P)-binding domain"/>
    <property type="match status" value="1"/>
</dbReference>
<dbReference type="Gene3D" id="3.30.9.10">
    <property type="entry name" value="D-Amino Acid Oxidase, subunit A, domain 2"/>
    <property type="match status" value="1"/>
</dbReference>
<comment type="similarity">
    <text evidence="2">Belongs to the DadA oxidoreductase family.</text>
</comment>
<dbReference type="GO" id="GO:0005737">
    <property type="term" value="C:cytoplasm"/>
    <property type="evidence" value="ECO:0007669"/>
    <property type="project" value="TreeGrafter"/>
</dbReference>
<protein>
    <submittedName>
        <fullName evidence="6">Oxidoreductase</fullName>
    </submittedName>
</protein>
<proteinExistence type="inferred from homology"/>
<evidence type="ECO:0000313" key="7">
    <source>
        <dbReference type="Proteomes" id="UP000660110"/>
    </source>
</evidence>
<dbReference type="Pfam" id="PF01266">
    <property type="entry name" value="DAO"/>
    <property type="match status" value="1"/>
</dbReference>
<comment type="caution">
    <text evidence="6">The sequence shown here is derived from an EMBL/GenBank/DDBJ whole genome shotgun (WGS) entry which is preliminary data.</text>
</comment>
<dbReference type="Proteomes" id="UP000660110">
    <property type="component" value="Unassembled WGS sequence"/>
</dbReference>
<evidence type="ECO:0000313" key="6">
    <source>
        <dbReference type="EMBL" id="GGF34545.1"/>
    </source>
</evidence>
<accession>A0A917BDH0</accession>
<name>A0A917BDH0_HALAA</name>
<reference evidence="6" key="2">
    <citation type="submission" date="2020-09" db="EMBL/GenBank/DDBJ databases">
        <authorList>
            <person name="Sun Q."/>
            <person name="Zhou Y."/>
        </authorList>
    </citation>
    <scope>NUCLEOTIDE SEQUENCE</scope>
    <source>
        <strain evidence="6">CGMCC 1.12153</strain>
    </source>
</reference>
<evidence type="ECO:0000256" key="4">
    <source>
        <dbReference type="ARBA" id="ARBA00023002"/>
    </source>
</evidence>
<gene>
    <name evidence="6" type="ORF">GCM10010954_37040</name>
</gene>
<dbReference type="Gene3D" id="3.50.50.60">
    <property type="entry name" value="FAD/NAD(P)-binding domain"/>
    <property type="match status" value="1"/>
</dbReference>
<evidence type="ECO:0000256" key="1">
    <source>
        <dbReference type="ARBA" id="ARBA00001974"/>
    </source>
</evidence>
<dbReference type="AlphaFoldDB" id="A0A917BDH0"/>
<reference evidence="6" key="1">
    <citation type="journal article" date="2014" name="Int. J. Syst. Evol. Microbiol.">
        <title>Complete genome sequence of Corynebacterium casei LMG S-19264T (=DSM 44701T), isolated from a smear-ripened cheese.</title>
        <authorList>
            <consortium name="US DOE Joint Genome Institute (JGI-PGF)"/>
            <person name="Walter F."/>
            <person name="Albersmeier A."/>
            <person name="Kalinowski J."/>
            <person name="Ruckert C."/>
        </authorList>
    </citation>
    <scope>NUCLEOTIDE SEQUENCE</scope>
    <source>
        <strain evidence="6">CGMCC 1.12153</strain>
    </source>
</reference>
<evidence type="ECO:0000256" key="2">
    <source>
        <dbReference type="ARBA" id="ARBA00009410"/>
    </source>
</evidence>